<gene>
    <name evidence="7" type="ORF">B0T18DRAFT_412011</name>
</gene>
<dbReference type="InterPro" id="IPR027244">
    <property type="entry name" value="IML1"/>
</dbReference>
<proteinExistence type="inferred from homology"/>
<feature type="compositionally biased region" description="Polar residues" evidence="5">
    <location>
        <begin position="695"/>
        <end position="713"/>
    </location>
</feature>
<feature type="region of interest" description="Disordered" evidence="5">
    <location>
        <begin position="1262"/>
        <end position="1324"/>
    </location>
</feature>
<evidence type="ECO:0000256" key="4">
    <source>
        <dbReference type="ARBA" id="ARBA00021881"/>
    </source>
</evidence>
<feature type="compositionally biased region" description="Low complexity" evidence="5">
    <location>
        <begin position="1304"/>
        <end position="1313"/>
    </location>
</feature>
<sequence>MPKELKMRHPNVEVYVAKHVADAFGMRRGSQVILTPIDDNNPAIEASHVELSFKDQYLSRADMWRLARGDLSQRTVYKGQLLFFMGTIRAQVTTVYVDGRKVHSAFFGRNTKPIFRSESARYVLFIQMAREMWDFDSDGSGEIIFNKVVNGFLPALFKKWAALKVKHLVTIVLFSRVEYDTGILTDLAGTAAQNDYYTGTQSSGDRRPYKDFYRVVVSEMASGEWTKILYQLKREFNYFRKDISTYHLKAMAPLSSAADDSVDGANALNRIKAEASKAMYGNFLEAINMASSLFSHDYIDRDLMRTGISVAVISASPGVFEVEYETLRRTTEALVGNGIGIDLICVPKIPLHSVPLFRYRKPRSLDPLQNKGKPTLSLRTTPKQTASGFGSYNSLSSSFSPSKWASLANRSDLLASGPAADEWTFALPQWLHVSYWTGSSEGALLYQGIALSVPEDRVKDGDEFPLRCRMYDFQMRSVMEINGIETKPLHLDPHFPLRAVQASRISNPQIGPDGTLLIQNLRVPETLFDHVYGFQKFAPDRNRVRSEKSLWKQLQEYDDARARPEAALAPSRYGRGRDDTSRRHGAQDPSLLSTSVSSRRPSILGRASGLVSEYPSNPDKLQVPQGRPKPLDDSALVSKAMPTRPPRFGRQISLGLRGFGIAAPKVATAAINVETVEASKTAVPVRMTPARPSQRPGSPQQTTLGTPTSSQGRASPLGFGRGPQSPLDTPTPSRPISIRSQQPSMDSSATLTPGSMTLRPDHLLEARHSDAIRAQDAQKLHTSKMLAGPPPAPTLSPKTAMFPWLTELNPSNPDYAKIDMTMLYSRWQHVFPRPSDMQVQKWKSLCSPAAVPLTTEYFPDQKDLEKKYECQLYNVGRDLDDDLSEEPKTRDEMLREMISLRLSQGFQIVVPEAVAKSFVHPNFKPTDVFCSGRGLEDGTSVFMSVGNTIHQLSCANGSEIDVNIFVRRPMDKAQQLDDGPALYKPAVRTLHDKAYETGQFGLFAQKPERNWSFIDAFIAGHNDEMTEHLRFWRARFVLIPVHARHSSFPRQSGDSDEEIRIEGIRKLAQTWQKNRYVPPGERRYQSVNSRRRKDMNPLDIVYKTEDPSVVIVAELETLPLLEGLEGANRKGQLVRSREQFHKKNFSLAALAEAIQQPIENGGVRMQNRRWHLRLHYNCFIGSDMTSWLLENFEDLEDREEAEELGNRLMASDEDRQKDREGGREQRRETGGLFVHVERRHLFRDGQYFYQISSDFAKPHPPSWFNARRNHQPSAPSTPLAEQMSRDSSRTSLARPMSIHDDNDSTTSGTTTPTAPQLAPGGKRPRVVLSKSIKYDVDHRKRSYRPEIVELHYDRLHNPDNCYHIRIDWMNVTAKLIEDAIENWAREAQPYGLRLVEVPIAEACAITDNNPFRRPYRIQLALPPPDQQPLTYFDPNSFVPQTQPGRHFYQKAILRRFDFVLDVEAASNFPTNVDVSYSWGRPDFRYTQYIHRTGVVLAQITDDGALLLLANRLYSNRAAAARERELQKDLRTSDAPKPPHPDHRSPSGGGGPRNTPYGGGGLAAGLDSTPIASPSFKPAFLLSPALRPSPGGPFTPSPLKPGGNPFAPPISLTIPAPPEPELIKAELEAFCADKPALDAFYREQQQLASSMATAASQARSAGPTPRFGPVAGGVGAGMLDTNIPVLGLPPAVLAAAAGGGGGGASSFNPRAASSSSSQMFARRGSAADVMMGLKMTSISGGHGGGGGGSGGGGGNGGGG</sequence>
<name>A0AA40EWJ9_9PEZI</name>
<dbReference type="InterPro" id="IPR048255">
    <property type="entry name" value="IML1_N"/>
</dbReference>
<reference evidence="7" key="1">
    <citation type="submission" date="2023-06" db="EMBL/GenBank/DDBJ databases">
        <title>Genome-scale phylogeny and comparative genomics of the fungal order Sordariales.</title>
        <authorList>
            <consortium name="Lawrence Berkeley National Laboratory"/>
            <person name="Hensen N."/>
            <person name="Bonometti L."/>
            <person name="Westerberg I."/>
            <person name="Brannstrom I.O."/>
            <person name="Guillou S."/>
            <person name="Cros-Aarteil S."/>
            <person name="Calhoun S."/>
            <person name="Haridas S."/>
            <person name="Kuo A."/>
            <person name="Mondo S."/>
            <person name="Pangilinan J."/>
            <person name="Riley R."/>
            <person name="LaButti K."/>
            <person name="Andreopoulos B."/>
            <person name="Lipzen A."/>
            <person name="Chen C."/>
            <person name="Yanf M."/>
            <person name="Daum C."/>
            <person name="Ng V."/>
            <person name="Clum A."/>
            <person name="Steindorff A."/>
            <person name="Ohm R."/>
            <person name="Martin F."/>
            <person name="Silar P."/>
            <person name="Natvig D."/>
            <person name="Lalanne C."/>
            <person name="Gautier V."/>
            <person name="Ament-velasquez S.L."/>
            <person name="Kruys A."/>
            <person name="Hutchinson M.I."/>
            <person name="Powell A.J."/>
            <person name="Barry K."/>
            <person name="Miller A.N."/>
            <person name="Grigoriev I.V."/>
            <person name="Debuchy R."/>
            <person name="Gladieux P."/>
            <person name="Thoren M.H."/>
            <person name="Johannesson H."/>
        </authorList>
    </citation>
    <scope>NUCLEOTIDE SEQUENCE</scope>
    <source>
        <strain evidence="7">SMH3187-1</strain>
    </source>
</reference>
<evidence type="ECO:0000256" key="5">
    <source>
        <dbReference type="SAM" id="MobiDB-lite"/>
    </source>
</evidence>
<dbReference type="Gene3D" id="1.10.10.10">
    <property type="entry name" value="Winged helix-like DNA-binding domain superfamily/Winged helix DNA-binding domain"/>
    <property type="match status" value="1"/>
</dbReference>
<dbReference type="GO" id="GO:1990130">
    <property type="term" value="C:GATOR1 complex"/>
    <property type="evidence" value="ECO:0007669"/>
    <property type="project" value="TreeGrafter"/>
</dbReference>
<dbReference type="Pfam" id="PF00610">
    <property type="entry name" value="DEP"/>
    <property type="match status" value="1"/>
</dbReference>
<feature type="compositionally biased region" description="Pro residues" evidence="5">
    <location>
        <begin position="1589"/>
        <end position="1598"/>
    </location>
</feature>
<feature type="region of interest" description="Disordered" evidence="5">
    <location>
        <begin position="1737"/>
        <end position="1758"/>
    </location>
</feature>
<evidence type="ECO:0000313" key="8">
    <source>
        <dbReference type="Proteomes" id="UP001172155"/>
    </source>
</evidence>
<feature type="compositionally biased region" description="Gly residues" evidence="5">
    <location>
        <begin position="1546"/>
        <end position="1562"/>
    </location>
</feature>
<evidence type="ECO:0000259" key="6">
    <source>
        <dbReference type="PROSITE" id="PS50186"/>
    </source>
</evidence>
<feature type="compositionally biased region" description="Polar residues" evidence="5">
    <location>
        <begin position="738"/>
        <end position="755"/>
    </location>
</feature>
<dbReference type="InterPro" id="IPR036390">
    <property type="entry name" value="WH_DNA-bd_sf"/>
</dbReference>
<dbReference type="GO" id="GO:0005096">
    <property type="term" value="F:GTPase activator activity"/>
    <property type="evidence" value="ECO:0007669"/>
    <property type="project" value="InterPro"/>
</dbReference>
<dbReference type="CDD" id="cd04449">
    <property type="entry name" value="DEP_DEPDC5-like"/>
    <property type="match status" value="1"/>
</dbReference>
<organism evidence="7 8">
    <name type="scientific">Schizothecium vesticola</name>
    <dbReference type="NCBI Taxonomy" id="314040"/>
    <lineage>
        <taxon>Eukaryota</taxon>
        <taxon>Fungi</taxon>
        <taxon>Dikarya</taxon>
        <taxon>Ascomycota</taxon>
        <taxon>Pezizomycotina</taxon>
        <taxon>Sordariomycetes</taxon>
        <taxon>Sordariomycetidae</taxon>
        <taxon>Sordariales</taxon>
        <taxon>Schizotheciaceae</taxon>
        <taxon>Schizothecium</taxon>
    </lineage>
</organism>
<feature type="region of interest" description="Disordered" evidence="5">
    <location>
        <begin position="562"/>
        <end position="648"/>
    </location>
</feature>
<dbReference type="PROSITE" id="PS50186">
    <property type="entry name" value="DEP"/>
    <property type="match status" value="1"/>
</dbReference>
<dbReference type="GO" id="GO:0005774">
    <property type="term" value="C:vacuolar membrane"/>
    <property type="evidence" value="ECO:0007669"/>
    <property type="project" value="UniProtKB-SubCell"/>
</dbReference>
<evidence type="ECO:0000313" key="7">
    <source>
        <dbReference type="EMBL" id="KAK0746617.1"/>
    </source>
</evidence>
<dbReference type="EMBL" id="JAUKUD010000004">
    <property type="protein sequence ID" value="KAK0746617.1"/>
    <property type="molecule type" value="Genomic_DNA"/>
</dbReference>
<feature type="region of interest" description="Disordered" evidence="5">
    <location>
        <begin position="1586"/>
        <end position="1616"/>
    </location>
</feature>
<feature type="compositionally biased region" description="Gly residues" evidence="5">
    <location>
        <begin position="1739"/>
        <end position="1758"/>
    </location>
</feature>
<dbReference type="SUPFAM" id="SSF46785">
    <property type="entry name" value="Winged helix' DNA-binding domain"/>
    <property type="match status" value="1"/>
</dbReference>
<feature type="compositionally biased region" description="Basic and acidic residues" evidence="5">
    <location>
        <begin position="1210"/>
        <end position="1229"/>
    </location>
</feature>
<dbReference type="InterPro" id="IPR036388">
    <property type="entry name" value="WH-like_DNA-bd_sf"/>
</dbReference>
<feature type="compositionally biased region" description="Basic and acidic residues" evidence="5">
    <location>
        <begin position="575"/>
        <end position="586"/>
    </location>
</feature>
<evidence type="ECO:0000256" key="1">
    <source>
        <dbReference type="ARBA" id="ARBA00004148"/>
    </source>
</evidence>
<evidence type="ECO:0000256" key="3">
    <source>
        <dbReference type="ARBA" id="ARBA00018529"/>
    </source>
</evidence>
<comment type="subcellular location">
    <subcellularLocation>
        <location evidence="1">Vacuole membrane</location>
        <topology evidence="1">Peripheral membrane protein</topology>
    </subcellularLocation>
</comment>
<protein>
    <recommendedName>
        <fullName evidence="3">Vacuolar membrane-associated protein IML1</fullName>
    </recommendedName>
    <alternativeName>
        <fullName evidence="4">Vacuolar membrane-associated protein iml1</fullName>
    </alternativeName>
</protein>
<dbReference type="Proteomes" id="UP001172155">
    <property type="component" value="Unassembled WGS sequence"/>
</dbReference>
<dbReference type="Pfam" id="PF12257">
    <property type="entry name" value="IML1"/>
    <property type="match status" value="1"/>
</dbReference>
<feature type="compositionally biased region" description="Basic and acidic residues" evidence="5">
    <location>
        <begin position="1523"/>
        <end position="1544"/>
    </location>
</feature>
<dbReference type="SMART" id="SM00049">
    <property type="entry name" value="DEP"/>
    <property type="match status" value="1"/>
</dbReference>
<dbReference type="Pfam" id="PF19418">
    <property type="entry name" value="DEPDC5_CTD"/>
    <property type="match status" value="1"/>
</dbReference>
<accession>A0AA40EWJ9</accession>
<evidence type="ECO:0000256" key="2">
    <source>
        <dbReference type="ARBA" id="ARBA00005643"/>
    </source>
</evidence>
<feature type="domain" description="DEP" evidence="6">
    <location>
        <begin position="1159"/>
        <end position="1253"/>
    </location>
</feature>
<dbReference type="GO" id="GO:0035556">
    <property type="term" value="P:intracellular signal transduction"/>
    <property type="evidence" value="ECO:0007669"/>
    <property type="project" value="InterPro"/>
</dbReference>
<keyword evidence="8" id="KW-1185">Reference proteome</keyword>
<feature type="compositionally biased region" description="Polar residues" evidence="5">
    <location>
        <begin position="590"/>
        <end position="600"/>
    </location>
</feature>
<comment type="caution">
    <text evidence="7">The sequence shown here is derived from an EMBL/GenBank/DDBJ whole genome shotgun (WGS) entry which is preliminary data.</text>
</comment>
<feature type="region of interest" description="Disordered" evidence="5">
    <location>
        <begin position="1203"/>
        <end position="1231"/>
    </location>
</feature>
<comment type="similarity">
    <text evidence="2">Belongs to the IML1 family.</text>
</comment>
<dbReference type="InterPro" id="IPR045838">
    <property type="entry name" value="DEPDC5_CTD"/>
</dbReference>
<dbReference type="InterPro" id="IPR000591">
    <property type="entry name" value="DEP_dom"/>
</dbReference>
<feature type="region of interest" description="Disordered" evidence="5">
    <location>
        <begin position="679"/>
        <end position="757"/>
    </location>
</feature>
<dbReference type="GO" id="GO:0010508">
    <property type="term" value="P:positive regulation of autophagy"/>
    <property type="evidence" value="ECO:0007669"/>
    <property type="project" value="TreeGrafter"/>
</dbReference>
<dbReference type="PANTHER" id="PTHR13179:SF8">
    <property type="entry name" value="GATOR COMPLEX PROTEIN DEPDC5"/>
    <property type="match status" value="1"/>
</dbReference>
<dbReference type="PANTHER" id="PTHR13179">
    <property type="entry name" value="DEP DOMAIN CONTAINING PROTEIN 5"/>
    <property type="match status" value="1"/>
</dbReference>
<feature type="region of interest" description="Disordered" evidence="5">
    <location>
        <begin position="1523"/>
        <end position="1564"/>
    </location>
</feature>
<dbReference type="GO" id="GO:1904262">
    <property type="term" value="P:negative regulation of TORC1 signaling"/>
    <property type="evidence" value="ECO:0007669"/>
    <property type="project" value="TreeGrafter"/>
</dbReference>